<keyword evidence="1" id="KW-0175">Coiled coil</keyword>
<dbReference type="Proteomes" id="UP000315164">
    <property type="component" value="Unassembled WGS sequence"/>
</dbReference>
<dbReference type="GeneID" id="67369200"/>
<dbReference type="EMBL" id="VAJI01000044">
    <property type="protein sequence ID" value="TRB34720.1"/>
    <property type="molecule type" value="Genomic_DNA"/>
</dbReference>
<feature type="coiled-coil region" evidence="1">
    <location>
        <begin position="20"/>
        <end position="90"/>
    </location>
</feature>
<dbReference type="Proteomes" id="UP000318394">
    <property type="component" value="Unassembled WGS sequence"/>
</dbReference>
<name>A0A547ED07_MANHA</name>
<dbReference type="EMBL" id="VAJB01000026">
    <property type="protein sequence ID" value="TRB73345.1"/>
    <property type="molecule type" value="Genomic_DNA"/>
</dbReference>
<evidence type="ECO:0000313" key="2">
    <source>
        <dbReference type="EMBL" id="TRB34720.1"/>
    </source>
</evidence>
<comment type="caution">
    <text evidence="3">The sequence shown here is derived from an EMBL/GenBank/DDBJ whole genome shotgun (WGS) entry which is preliminary data.</text>
</comment>
<protein>
    <submittedName>
        <fullName evidence="3">Uncharacterized protein</fullName>
    </submittedName>
</protein>
<dbReference type="OrthoDB" id="9836232at2"/>
<proteinExistence type="predicted"/>
<evidence type="ECO:0000256" key="1">
    <source>
        <dbReference type="SAM" id="Coils"/>
    </source>
</evidence>
<keyword evidence="5" id="KW-1185">Reference proteome</keyword>
<sequence>MTLETFNQQKAKFHEQEKAVLAIQTELDKAKNILEALQNEKAEFVARQKTNLANIGTLSADEYVEIKNKNSGLQARIEYYQALIVDLENKCYAEQEILFQQQNELKQIRRIILLEKAEVLFNQFIEQNKENLAEIYTYLFYSGKFKQNKNLTDESEEQAILAYLTENIMARIEKEQPLEKTLILYSEQLASFEQKSPMALHREKFEAKPTGLAELINNL</sequence>
<dbReference type="KEGG" id="mhay:VK67_07465"/>
<dbReference type="KEGG" id="mhaq:WC39_07465"/>
<evidence type="ECO:0000313" key="3">
    <source>
        <dbReference type="EMBL" id="TRB73345.1"/>
    </source>
</evidence>
<accession>A0A547ED07</accession>
<dbReference type="AlphaFoldDB" id="A0A547ED07"/>
<evidence type="ECO:0000313" key="5">
    <source>
        <dbReference type="Proteomes" id="UP000318394"/>
    </source>
</evidence>
<gene>
    <name evidence="3" type="ORF">FEA53_10580</name>
    <name evidence="2" type="ORF">FEB89_12600</name>
</gene>
<organism evidence="3 4">
    <name type="scientific">Mannheimia haemolytica</name>
    <name type="common">Pasteurella haemolytica</name>
    <dbReference type="NCBI Taxonomy" id="75985"/>
    <lineage>
        <taxon>Bacteria</taxon>
        <taxon>Pseudomonadati</taxon>
        <taxon>Pseudomonadota</taxon>
        <taxon>Gammaproteobacteria</taxon>
        <taxon>Pasteurellales</taxon>
        <taxon>Pasteurellaceae</taxon>
        <taxon>Mannheimia</taxon>
    </lineage>
</organism>
<reference evidence="4 5" key="1">
    <citation type="journal article" date="2019" name="Vet. Microbiol.">
        <title>Genetic characterization of susceptible and multi-drug resistant Mannheimia haemolytica isolated from high-risk stocker calves prior to and after antimicrobial metaphylaxis.</title>
        <authorList>
            <person name="Snyder E.R."/>
            <person name="Alvarez-Narvaez S."/>
            <person name="Credille B.C."/>
        </authorList>
    </citation>
    <scope>NUCLEOTIDE SEQUENCE [LARGE SCALE GENOMIC DNA]</scope>
    <source>
        <strain evidence="3 4">UGA-R5-128-1</strain>
        <strain evidence="2 5">UGA-R7-163-1</strain>
    </source>
</reference>
<dbReference type="RefSeq" id="WP_006250228.1">
    <property type="nucleotide sequence ID" value="NZ_CP011098.1"/>
</dbReference>
<evidence type="ECO:0000313" key="4">
    <source>
        <dbReference type="Proteomes" id="UP000315164"/>
    </source>
</evidence>
<dbReference type="SMR" id="A0A547ED07"/>